<keyword evidence="2" id="KW-1185">Reference proteome</keyword>
<sequence length="222" mass="24789">MINIMAAKFNALNKRERMLVSITLAVIVVMLFFVAAIEPLVKKSSKLDTQVEQKEHRINGYNVEITAFTQALAADPSAAVKQEVASLEKSDKHVTALLQQRSVHLMDPVQMSQVLETVLQDKQGITLKRLASLPLKPLELSEEVESRVDDTEATSTAAVYSHGFEVVLQGRYSDIYDYLRRLEGLSSSFFWDSLEYEVSVYPNSEVTLQVHTLSAVEGWLGG</sequence>
<dbReference type="EMBL" id="AP014546">
    <property type="protein sequence ID" value="BBB31517.1"/>
    <property type="molecule type" value="Genomic_DNA"/>
</dbReference>
<dbReference type="RefSeq" id="WP_201348583.1">
    <property type="nucleotide sequence ID" value="NZ_AP014546.1"/>
</dbReference>
<dbReference type="AlphaFoldDB" id="A0A7R6SY98"/>
<protein>
    <submittedName>
        <fullName evidence="1">MSHA biogenesis protein MshJ</fullName>
    </submittedName>
</protein>
<name>A0A7R6SY98_9GAMM</name>
<evidence type="ECO:0000313" key="2">
    <source>
        <dbReference type="Proteomes" id="UP000595332"/>
    </source>
</evidence>
<accession>A0A7R6SY98</accession>
<dbReference type="KEGG" id="njp:NEJAP_3579"/>
<gene>
    <name evidence="1" type="primary">mshJ</name>
    <name evidence="1" type="ORF">NEJAP_3579</name>
</gene>
<reference evidence="1 2" key="1">
    <citation type="journal article" date="2008" name="Int. J. Syst. Evol. Microbiol.">
        <title>Neptunomonas japonica sp. nov., an Osedax japonicus symbiont-like bacterium isolated from sediment adjacent to sperm whale carcasses off Kagoshima, Japan.</title>
        <authorList>
            <person name="Miyazaki M."/>
            <person name="Nogi Y."/>
            <person name="Fujiwara Y."/>
            <person name="Kawato M."/>
            <person name="Kubokawa K."/>
            <person name="Horikoshi K."/>
        </authorList>
    </citation>
    <scope>NUCLEOTIDE SEQUENCE [LARGE SCALE GENOMIC DNA]</scope>
    <source>
        <strain evidence="1 2">JAMM 1380</strain>
    </source>
</reference>
<proteinExistence type="predicted"/>
<dbReference type="Proteomes" id="UP000595332">
    <property type="component" value="Chromosome"/>
</dbReference>
<organism evidence="1 2">
    <name type="scientific">Neptunomonas japonica JAMM 1380</name>
    <dbReference type="NCBI Taxonomy" id="1441457"/>
    <lineage>
        <taxon>Bacteria</taxon>
        <taxon>Pseudomonadati</taxon>
        <taxon>Pseudomonadota</taxon>
        <taxon>Gammaproteobacteria</taxon>
        <taxon>Oceanospirillales</taxon>
        <taxon>Oceanospirillaceae</taxon>
        <taxon>Neptunomonas</taxon>
    </lineage>
</organism>
<evidence type="ECO:0000313" key="1">
    <source>
        <dbReference type="EMBL" id="BBB31517.1"/>
    </source>
</evidence>